<sequence>MFYTFICNKCEEVFEINASISEISNGLKVICPKCSSDDVRRDYSKINFGISAANGSKVQSCSTCSGNRGCCGN</sequence>
<dbReference type="Proteomes" id="UP001164745">
    <property type="component" value="Chromosome"/>
</dbReference>
<feature type="domain" description="Putative regulatory protein FmdB zinc ribbon" evidence="1">
    <location>
        <begin position="1"/>
        <end position="44"/>
    </location>
</feature>
<dbReference type="RefSeq" id="WP_045165686.1">
    <property type="nucleotide sequence ID" value="NZ_CP113864.1"/>
</dbReference>
<dbReference type="EMBL" id="CP113864">
    <property type="protein sequence ID" value="WAM31053.1"/>
    <property type="molecule type" value="Genomic_DNA"/>
</dbReference>
<keyword evidence="3" id="KW-1185">Reference proteome</keyword>
<evidence type="ECO:0000313" key="3">
    <source>
        <dbReference type="Proteomes" id="UP001164745"/>
    </source>
</evidence>
<dbReference type="SMART" id="SM00834">
    <property type="entry name" value="CxxC_CXXC_SSSS"/>
    <property type="match status" value="1"/>
</dbReference>
<accession>A0ABY7BE15</accession>
<dbReference type="NCBIfam" id="TIGR02605">
    <property type="entry name" value="CxxC_CxxC_SSSS"/>
    <property type="match status" value="1"/>
</dbReference>
<name>A0ABY7BE15_9FIRM</name>
<evidence type="ECO:0000313" key="2">
    <source>
        <dbReference type="EMBL" id="WAM31053.1"/>
    </source>
</evidence>
<reference evidence="2" key="1">
    <citation type="submission" date="2022-12" db="EMBL/GenBank/DDBJ databases">
        <authorList>
            <person name="Bing R.G."/>
            <person name="Willard D.J."/>
            <person name="Manesh M.J.H."/>
            <person name="Laemthong T."/>
            <person name="Crosby J.R."/>
            <person name="Kelly R.M."/>
        </authorList>
    </citation>
    <scope>NUCLEOTIDE SEQUENCE</scope>
    <source>
        <strain evidence="2">DSM 8991</strain>
    </source>
</reference>
<evidence type="ECO:0000259" key="1">
    <source>
        <dbReference type="SMART" id="SM00834"/>
    </source>
</evidence>
<organism evidence="2 3">
    <name type="scientific">Caldicellulosiruptor naganoensis</name>
    <dbReference type="NCBI Taxonomy" id="29324"/>
    <lineage>
        <taxon>Bacteria</taxon>
        <taxon>Bacillati</taxon>
        <taxon>Bacillota</taxon>
        <taxon>Bacillota incertae sedis</taxon>
        <taxon>Caldicellulosiruptorales</taxon>
        <taxon>Caldicellulosiruptoraceae</taxon>
        <taxon>Caldicellulosiruptor</taxon>
    </lineage>
</organism>
<gene>
    <name evidence="2" type="ORF">OTJ99_001861</name>
</gene>
<dbReference type="InterPro" id="IPR013429">
    <property type="entry name" value="Regulatory_FmdB_Zinc_ribbon"/>
</dbReference>
<protein>
    <submittedName>
        <fullName evidence="2">Zinc ribbon domain-containing protein</fullName>
    </submittedName>
</protein>
<proteinExistence type="predicted"/>